<proteinExistence type="predicted"/>
<gene>
    <name evidence="3" type="ORF">Agub_g7123</name>
</gene>
<keyword evidence="4" id="KW-1185">Reference proteome</keyword>
<accession>A0AAD3HM19</accession>
<feature type="non-terminal residue" evidence="3">
    <location>
        <position position="242"/>
    </location>
</feature>
<dbReference type="InterPro" id="IPR029055">
    <property type="entry name" value="Ntn_hydrolases_N"/>
</dbReference>
<feature type="region of interest" description="Disordered" evidence="2">
    <location>
        <begin position="41"/>
        <end position="61"/>
    </location>
</feature>
<dbReference type="PANTHER" id="PTHR10188:SF8">
    <property type="entry name" value="THREONINE ASPARTASE 1"/>
    <property type="match status" value="1"/>
</dbReference>
<evidence type="ECO:0000313" key="3">
    <source>
        <dbReference type="EMBL" id="GFR45712.1"/>
    </source>
</evidence>
<protein>
    <submittedName>
        <fullName evidence="3">Uncharacterized protein</fullName>
    </submittedName>
</protein>
<comment type="subunit">
    <text evidence="1">Heterotetramer of two alpha and two beta chains arranged as a dimer of alpha/beta heterodimers.</text>
</comment>
<evidence type="ECO:0000256" key="1">
    <source>
        <dbReference type="ARBA" id="ARBA00011601"/>
    </source>
</evidence>
<organism evidence="3 4">
    <name type="scientific">Astrephomene gubernaculifera</name>
    <dbReference type="NCBI Taxonomy" id="47775"/>
    <lineage>
        <taxon>Eukaryota</taxon>
        <taxon>Viridiplantae</taxon>
        <taxon>Chlorophyta</taxon>
        <taxon>core chlorophytes</taxon>
        <taxon>Chlorophyceae</taxon>
        <taxon>CS clade</taxon>
        <taxon>Chlamydomonadales</taxon>
        <taxon>Astrephomenaceae</taxon>
        <taxon>Astrephomene</taxon>
    </lineage>
</organism>
<dbReference type="GO" id="GO:0004298">
    <property type="term" value="F:threonine-type endopeptidase activity"/>
    <property type="evidence" value="ECO:0007669"/>
    <property type="project" value="TreeGrafter"/>
</dbReference>
<dbReference type="SUPFAM" id="SSF56235">
    <property type="entry name" value="N-terminal nucleophile aminohydrolases (Ntn hydrolases)"/>
    <property type="match status" value="1"/>
</dbReference>
<feature type="region of interest" description="Disordered" evidence="2">
    <location>
        <begin position="127"/>
        <end position="182"/>
    </location>
</feature>
<name>A0AAD3HM19_9CHLO</name>
<evidence type="ECO:0000256" key="2">
    <source>
        <dbReference type="SAM" id="MobiDB-lite"/>
    </source>
</evidence>
<evidence type="ECO:0000313" key="4">
    <source>
        <dbReference type="Proteomes" id="UP001054857"/>
    </source>
</evidence>
<dbReference type="PANTHER" id="PTHR10188">
    <property type="entry name" value="L-ASPARAGINASE"/>
    <property type="match status" value="1"/>
</dbReference>
<feature type="compositionally biased region" description="Basic and acidic residues" evidence="2">
    <location>
        <begin position="128"/>
        <end position="158"/>
    </location>
</feature>
<dbReference type="GO" id="GO:0051604">
    <property type="term" value="P:protein maturation"/>
    <property type="evidence" value="ECO:0007669"/>
    <property type="project" value="TreeGrafter"/>
</dbReference>
<reference evidence="3 4" key="1">
    <citation type="journal article" date="2021" name="Sci. Rep.">
        <title>Genome sequencing of the multicellular alga Astrephomene provides insights into convergent evolution of germ-soma differentiation.</title>
        <authorList>
            <person name="Yamashita S."/>
            <person name="Yamamoto K."/>
            <person name="Matsuzaki R."/>
            <person name="Suzuki S."/>
            <person name="Yamaguchi H."/>
            <person name="Hirooka S."/>
            <person name="Minakuchi Y."/>
            <person name="Miyagishima S."/>
            <person name="Kawachi M."/>
            <person name="Toyoda A."/>
            <person name="Nozaki H."/>
        </authorList>
    </citation>
    <scope>NUCLEOTIDE SEQUENCE [LARGE SCALE GENOMIC DNA]</scope>
    <source>
        <strain evidence="3 4">NIES-4017</strain>
    </source>
</reference>
<dbReference type="GO" id="GO:0005737">
    <property type="term" value="C:cytoplasm"/>
    <property type="evidence" value="ECO:0007669"/>
    <property type="project" value="TreeGrafter"/>
</dbReference>
<dbReference type="AlphaFoldDB" id="A0AAD3HM19"/>
<comment type="caution">
    <text evidence="3">The sequence shown here is derived from an EMBL/GenBank/DDBJ whole genome shotgun (WGS) entry which is preliminary data.</text>
</comment>
<feature type="non-terminal residue" evidence="3">
    <location>
        <position position="1"/>
    </location>
</feature>
<sequence>SGGIAVKFPGRLGEAAVYGSGCWAQDPWVCHACGDILNTSRSRNTARRRHSSLPLPFPPRPPAHLLPSHLRNGAHHITRGGCDACRCVPGFAASVTGVGEAVVRADLARQCAAEALTAAVAVARTTTTRKEKAGEGAEVSGRKTPLEDADRAAAADKEPVEEEGHEDAWEAAESDDGNDEEVPLAETLCSTLLDRVTRSQCGPRDCGVLAARVNIHTVKPPLLPVPVVSVLMPPPPPPPAPP</sequence>
<dbReference type="EMBL" id="BMAR01000010">
    <property type="protein sequence ID" value="GFR45712.1"/>
    <property type="molecule type" value="Genomic_DNA"/>
</dbReference>
<feature type="compositionally biased region" description="Acidic residues" evidence="2">
    <location>
        <begin position="159"/>
        <end position="182"/>
    </location>
</feature>
<dbReference type="Gene3D" id="3.60.20.30">
    <property type="entry name" value="(Glycosyl)asparaginase"/>
    <property type="match status" value="1"/>
</dbReference>
<dbReference type="InterPro" id="IPR000246">
    <property type="entry name" value="Peptidase_T2"/>
</dbReference>
<dbReference type="Proteomes" id="UP001054857">
    <property type="component" value="Unassembled WGS sequence"/>
</dbReference>